<sequence length="55" mass="5746">MHPLEDEERQQQDGQLGEHSGTPAPASAGQDRADPAGQALSPAGGRSRRARRLAG</sequence>
<organism evidence="2 3">
    <name type="scientific">Sphaerisporangium rufum</name>
    <dbReference type="NCBI Taxonomy" id="1381558"/>
    <lineage>
        <taxon>Bacteria</taxon>
        <taxon>Bacillati</taxon>
        <taxon>Actinomycetota</taxon>
        <taxon>Actinomycetes</taxon>
        <taxon>Streptosporangiales</taxon>
        <taxon>Streptosporangiaceae</taxon>
        <taxon>Sphaerisporangium</taxon>
    </lineage>
</organism>
<name>A0A919R8Y4_9ACTN</name>
<dbReference type="EMBL" id="BOOU01000059">
    <property type="protein sequence ID" value="GII79505.1"/>
    <property type="molecule type" value="Genomic_DNA"/>
</dbReference>
<keyword evidence="3" id="KW-1185">Reference proteome</keyword>
<evidence type="ECO:0000313" key="2">
    <source>
        <dbReference type="EMBL" id="GII79505.1"/>
    </source>
</evidence>
<evidence type="ECO:0000313" key="3">
    <source>
        <dbReference type="Proteomes" id="UP000655287"/>
    </source>
</evidence>
<dbReference type="Proteomes" id="UP000655287">
    <property type="component" value="Unassembled WGS sequence"/>
</dbReference>
<comment type="caution">
    <text evidence="2">The sequence shown here is derived from an EMBL/GenBank/DDBJ whole genome shotgun (WGS) entry which is preliminary data.</text>
</comment>
<gene>
    <name evidence="2" type="ORF">Sru01_44870</name>
</gene>
<evidence type="ECO:0000256" key="1">
    <source>
        <dbReference type="SAM" id="MobiDB-lite"/>
    </source>
</evidence>
<feature type="compositionally biased region" description="Basic residues" evidence="1">
    <location>
        <begin position="46"/>
        <end position="55"/>
    </location>
</feature>
<dbReference type="AlphaFoldDB" id="A0A919R8Y4"/>
<protein>
    <submittedName>
        <fullName evidence="2">Uncharacterized protein</fullName>
    </submittedName>
</protein>
<reference evidence="2" key="1">
    <citation type="submission" date="2021-01" db="EMBL/GenBank/DDBJ databases">
        <title>Whole genome shotgun sequence of Sphaerisporangium rufum NBRC 109079.</title>
        <authorList>
            <person name="Komaki H."/>
            <person name="Tamura T."/>
        </authorList>
    </citation>
    <scope>NUCLEOTIDE SEQUENCE</scope>
    <source>
        <strain evidence="2">NBRC 109079</strain>
    </source>
</reference>
<accession>A0A919R8Y4</accession>
<proteinExistence type="predicted"/>
<feature type="region of interest" description="Disordered" evidence="1">
    <location>
        <begin position="1"/>
        <end position="55"/>
    </location>
</feature>